<dbReference type="RefSeq" id="WP_022541475.1">
    <property type="nucleotide sequence ID" value="NC_022521.1"/>
</dbReference>
<dbReference type="PROSITE" id="PS01191">
    <property type="entry name" value="RIBOSOMAL_S3AE"/>
    <property type="match status" value="1"/>
</dbReference>
<dbReference type="PATRIC" id="fig|1198449.6.peg.740"/>
<dbReference type="InterPro" id="IPR001593">
    <property type="entry name" value="Ribosomal_eS1"/>
</dbReference>
<evidence type="ECO:0000313" key="6">
    <source>
        <dbReference type="Proteomes" id="UP000016887"/>
    </source>
</evidence>
<sequence>MVRGGIRDTWRLKKWFKVVAPPLFGETVLGTTPADDPDKLIGRVMETTLFDITGDYSYVHVKMYFQVVRVEGDTAYTRFKGHELLRDYIRGLTRRKSSKVTGIFNVWTKDGYGLRVTAMAFTRQRCKTSQKSAIRKVMQEVVEQKARESTLDELIQLMVFSDHEGSLAYLIDESARKIYPLRKVEIAKSKLLWVPGPNGPEKAVVVSPLQLRAT</sequence>
<reference evidence="5 6" key="1">
    <citation type="journal article" date="2013" name="Appl. Environ. Microbiol.">
        <title>Variation of the Virus-Related Elements within Syntenic Genomes of the Hyperthermophilic Archaeon Aeropyrum.</title>
        <authorList>
            <person name="Daifuku T."/>
            <person name="Yoshida T."/>
            <person name="Kitamura T."/>
            <person name="Kawaichi S."/>
            <person name="Inoue T."/>
            <person name="Nomura K."/>
            <person name="Yoshida Y."/>
            <person name="Kuno S."/>
            <person name="Sako Y."/>
        </authorList>
    </citation>
    <scope>NUCLEOTIDE SEQUENCE [LARGE SCALE GENOMIC DNA]</scope>
    <source>
        <strain evidence="5 6">SY1</strain>
    </source>
</reference>
<dbReference type="InterPro" id="IPR030838">
    <property type="entry name" value="Ribosomal_eS1_arc"/>
</dbReference>
<dbReference type="STRING" id="1198449.ACAM_0733"/>
<accession>U3T9K9</accession>
<name>U3T9K9_9CREN</name>
<keyword evidence="2 3" id="KW-0687">Ribonucleoprotein</keyword>
<dbReference type="OrthoDB" id="30639at2157"/>
<proteinExistence type="inferred from homology"/>
<evidence type="ECO:0000256" key="1">
    <source>
        <dbReference type="ARBA" id="ARBA00022980"/>
    </source>
</evidence>
<dbReference type="GO" id="GO:0006412">
    <property type="term" value="P:translation"/>
    <property type="evidence" value="ECO:0007669"/>
    <property type="project" value="UniProtKB-UniRule"/>
</dbReference>
<evidence type="ECO:0000256" key="3">
    <source>
        <dbReference type="HAMAP-Rule" id="MF_00359"/>
    </source>
</evidence>
<evidence type="ECO:0000256" key="2">
    <source>
        <dbReference type="ARBA" id="ARBA00023274"/>
    </source>
</evidence>
<keyword evidence="6" id="KW-1185">Reference proteome</keyword>
<gene>
    <name evidence="3 5" type="primary">rps3ae</name>
    <name evidence="5" type="ORF">ACAM_0733</name>
</gene>
<dbReference type="InterPro" id="IPR018281">
    <property type="entry name" value="Ribosomal_eS1_CS"/>
</dbReference>
<dbReference type="Proteomes" id="UP000016887">
    <property type="component" value="Chromosome"/>
</dbReference>
<dbReference type="EMBL" id="AP012489">
    <property type="protein sequence ID" value="BAN90202.1"/>
    <property type="molecule type" value="Genomic_DNA"/>
</dbReference>
<dbReference type="NCBIfam" id="NF003142">
    <property type="entry name" value="PRK04057.1"/>
    <property type="match status" value="1"/>
</dbReference>
<comment type="similarity">
    <text evidence="3 4">Belongs to the eukaryotic ribosomal protein eS1 family.</text>
</comment>
<evidence type="ECO:0000256" key="4">
    <source>
        <dbReference type="RuleBase" id="RU000668"/>
    </source>
</evidence>
<dbReference type="eggNOG" id="arCOG04186">
    <property type="taxonomic scope" value="Archaea"/>
</dbReference>
<keyword evidence="1 3" id="KW-0689">Ribosomal protein</keyword>
<dbReference type="GO" id="GO:0005840">
    <property type="term" value="C:ribosome"/>
    <property type="evidence" value="ECO:0007669"/>
    <property type="project" value="UniProtKB-KW"/>
</dbReference>
<dbReference type="GO" id="GO:1990904">
    <property type="term" value="C:ribonucleoprotein complex"/>
    <property type="evidence" value="ECO:0007669"/>
    <property type="project" value="UniProtKB-KW"/>
</dbReference>
<evidence type="ECO:0000313" key="5">
    <source>
        <dbReference type="EMBL" id="BAN90202.1"/>
    </source>
</evidence>
<protein>
    <recommendedName>
        <fullName evidence="3">Small ribosomal subunit protein eS1</fullName>
    </recommendedName>
</protein>
<dbReference type="KEGG" id="acj:ACAM_0733"/>
<dbReference type="AlphaFoldDB" id="U3T9K9"/>
<dbReference type="Pfam" id="PF01015">
    <property type="entry name" value="Ribosomal_S3Ae"/>
    <property type="match status" value="1"/>
</dbReference>
<dbReference type="GeneID" id="17110127"/>
<organism evidence="5 6">
    <name type="scientific">Aeropyrum camini SY1 = JCM 12091</name>
    <dbReference type="NCBI Taxonomy" id="1198449"/>
    <lineage>
        <taxon>Archaea</taxon>
        <taxon>Thermoproteota</taxon>
        <taxon>Thermoprotei</taxon>
        <taxon>Desulfurococcales</taxon>
        <taxon>Desulfurococcaceae</taxon>
        <taxon>Aeropyrum</taxon>
    </lineage>
</organism>
<dbReference type="HAMAP" id="MF_00359">
    <property type="entry name" value="Ribosomal_eS1"/>
    <property type="match status" value="1"/>
</dbReference>
<dbReference type="GO" id="GO:0003735">
    <property type="term" value="F:structural constituent of ribosome"/>
    <property type="evidence" value="ECO:0007669"/>
    <property type="project" value="InterPro"/>
</dbReference>
<dbReference type="SMART" id="SM01397">
    <property type="entry name" value="Ribosomal_S3Ae"/>
    <property type="match status" value="1"/>
</dbReference>